<evidence type="ECO:0000256" key="1">
    <source>
        <dbReference type="SAM" id="MobiDB-lite"/>
    </source>
</evidence>
<accession>J0LCK8</accession>
<dbReference type="Proteomes" id="UP000006514">
    <property type="component" value="Unassembled WGS sequence"/>
</dbReference>
<feature type="compositionally biased region" description="Polar residues" evidence="1">
    <location>
        <begin position="1673"/>
        <end position="1687"/>
    </location>
</feature>
<evidence type="ECO:0000313" key="3">
    <source>
        <dbReference type="Proteomes" id="UP000006514"/>
    </source>
</evidence>
<name>J0LCK8_AURST</name>
<reference evidence="3" key="1">
    <citation type="journal article" date="2012" name="Science">
        <title>The Paleozoic origin of enzymatic lignin decomposition reconstructed from 31 fungal genomes.</title>
        <authorList>
            <person name="Floudas D."/>
            <person name="Binder M."/>
            <person name="Riley R."/>
            <person name="Barry K."/>
            <person name="Blanchette R.A."/>
            <person name="Henrissat B."/>
            <person name="Martinez A.T."/>
            <person name="Otillar R."/>
            <person name="Spatafora J.W."/>
            <person name="Yadav J.S."/>
            <person name="Aerts A."/>
            <person name="Benoit I."/>
            <person name="Boyd A."/>
            <person name="Carlson A."/>
            <person name="Copeland A."/>
            <person name="Coutinho P.M."/>
            <person name="de Vries R.P."/>
            <person name="Ferreira P."/>
            <person name="Findley K."/>
            <person name="Foster B."/>
            <person name="Gaskell J."/>
            <person name="Glotzer D."/>
            <person name="Gorecki P."/>
            <person name="Heitman J."/>
            <person name="Hesse C."/>
            <person name="Hori C."/>
            <person name="Igarashi K."/>
            <person name="Jurgens J.A."/>
            <person name="Kallen N."/>
            <person name="Kersten P."/>
            <person name="Kohler A."/>
            <person name="Kuees U."/>
            <person name="Kumar T.K.A."/>
            <person name="Kuo A."/>
            <person name="LaButti K."/>
            <person name="Larrondo L.F."/>
            <person name="Lindquist E."/>
            <person name="Ling A."/>
            <person name="Lombard V."/>
            <person name="Lucas S."/>
            <person name="Lundell T."/>
            <person name="Martin R."/>
            <person name="McLaughlin D.J."/>
            <person name="Morgenstern I."/>
            <person name="Morin E."/>
            <person name="Murat C."/>
            <person name="Nagy L.G."/>
            <person name="Nolan M."/>
            <person name="Ohm R.A."/>
            <person name="Patyshakuliyeva A."/>
            <person name="Rokas A."/>
            <person name="Ruiz-Duenas F.J."/>
            <person name="Sabat G."/>
            <person name="Salamov A."/>
            <person name="Samejima M."/>
            <person name="Schmutz J."/>
            <person name="Slot J.C."/>
            <person name="St John F."/>
            <person name="Stenlid J."/>
            <person name="Sun H."/>
            <person name="Sun S."/>
            <person name="Syed K."/>
            <person name="Tsang A."/>
            <person name="Wiebenga A."/>
            <person name="Young D."/>
            <person name="Pisabarro A."/>
            <person name="Eastwood D.C."/>
            <person name="Martin F."/>
            <person name="Cullen D."/>
            <person name="Grigoriev I.V."/>
            <person name="Hibbett D.S."/>
        </authorList>
    </citation>
    <scope>NUCLEOTIDE SEQUENCE [LARGE SCALE GENOMIC DNA]</scope>
    <source>
        <strain evidence="3">TFB10046</strain>
    </source>
</reference>
<dbReference type="KEGG" id="adl:AURDEDRAFT_131261"/>
<dbReference type="InParanoid" id="J0LCK8"/>
<feature type="non-terminal residue" evidence="2">
    <location>
        <position position="1758"/>
    </location>
</feature>
<gene>
    <name evidence="2" type="ORF">AURDEDRAFT_131261</name>
</gene>
<keyword evidence="3" id="KW-1185">Reference proteome</keyword>
<dbReference type="EMBL" id="JH687971">
    <property type="protein sequence ID" value="EJD34256.1"/>
    <property type="molecule type" value="Genomic_DNA"/>
</dbReference>
<evidence type="ECO:0000313" key="2">
    <source>
        <dbReference type="EMBL" id="EJD34256.1"/>
    </source>
</evidence>
<organism evidence="2 3">
    <name type="scientific">Auricularia subglabra (strain TFB-10046 / SS5)</name>
    <name type="common">White-rot fungus</name>
    <name type="synonym">Auricularia delicata (strain TFB10046)</name>
    <dbReference type="NCBI Taxonomy" id="717982"/>
    <lineage>
        <taxon>Eukaryota</taxon>
        <taxon>Fungi</taxon>
        <taxon>Dikarya</taxon>
        <taxon>Basidiomycota</taxon>
        <taxon>Agaricomycotina</taxon>
        <taxon>Agaricomycetes</taxon>
        <taxon>Auriculariales</taxon>
        <taxon>Auriculariaceae</taxon>
        <taxon>Auricularia</taxon>
    </lineage>
</organism>
<feature type="compositionally biased region" description="Acidic residues" evidence="1">
    <location>
        <begin position="1688"/>
        <end position="1701"/>
    </location>
</feature>
<sequence length="1758" mass="196048">MSFLTTKGSFLSILYMVEVSNAGSLILCSGEAGLNTLIRDLWDFDRLPRDPASRADCEAWQAVPLNVAGLADWLLVVPRKQRFDKTRPFQVIHVPTEDDNVKYELALRVQGLVHQCDLNPVGNWDGTALGAQNAVQRLVLHGRGFDHQWSATLRQLNNIITVVTRLVNPRHDVYLFPEAVSTVLPLQRRVFNRTRAGFSDVKPTSLDPTIRPAHVRTIQSMGSQWTLGPPILTGVVRDGEVRRANHVIVRPGNFVDAMVTVEIVCKPRGTRVFFKLDRVVQVDAAEELVPGLQTGSNDDDDDVVAADAENVFAAENTETAEAAACFVTMTSLAGAPGKVDYSSLPDLEFEIDYKVVDGIQVWCMTFSDAEWAQRSFVPRPPAPCPPTKFIIDEAPIVYEDEIRAFPHFPTTLDLVDFISQSASRHEVDIGCTILMRGLQAHAAVFVDSFRELQGVLLLCDGFISGSFLVAFLLDKNWDNLDMSLFIPLSIDSYSLKKVALSFFKQKGYALVKEGDSHAELAETYVRRVLKLQHAHTLRCVEIVEITAPNATRLLQDFHSSLMSNALTARHLLVMYHQWTAGSQSLAPTTLAPAIRDKYERQGVQFIMGNTDWNTPCGSRCPALLRGVHREGTSTLIPLSSTWNGLPPKEFPLLELWRSPVPCTNIHCQNCLFMYTKKLFSHPEGNSEISTTIHAHDALRHDMFGLYNDASPHQAGSHVRTHNEGRLNDALHGYVREYSCVAGFHGDGPGDGPRLLFDNESFGARMQISPHVSPGNLILPPEEVFSMIAAYCAFHDLAILACICKPATWAVYNDRRRRVNILVSPFVGNQLAEFHALLHDNRGAITGSVPVRLFADHIPFIPADLDIAVPIGMSAIAIITFFKNLGYKLVPRGGNQHRERIHAGLYPDTEWRIREISTFIRAQDSRRVEIIRCETAYAVDAILAHPNTLLQNFITGTMIGCFHASLTMHGHALACNPTTPDRVMAEQLLKYKRRGFQLHADNSYLETPCGARCPTMRRKVDDAAMCLLRYTRDPGDDAIRRMPPSPCVEELLEMRPGQSVRASCRCANPYCERRTERPRRKHNERDSFVVTTCSIMCTLHGADGVRVTDGRHKLRVARQTWFTSCAPHTSDSSSSGTRKRHDEEVDVKCARLHQSITRWRATKSGTTTAEEAVVDITSDSSLDIVAGSASSTAPDAGNRTTRHSPARVGIVTQRFPVYHSLLGAPVDRRGGATARSDMVQAEWVRSGDQNTRWIRPVGVKPRSLLSSAFTPLTSTNLSPGSGKWLPGSIQQIGVLCDCRDLAKLSCTCLELAYIAYVERYKRVKRCVEPYFPDYDAFMSLLSETGSVLTGSLVLYILLARETIRYRSLSIVVAQSKFEVTPSPDTGQQRNSPAENPFQIVTKYLLDVQYSPYADAGRRALHSSLFPAGKTQIESTHTFMRTMHARVFSVDIIQSRTEYAADAVQSHPSSLMHNFVSATDIVCLYPWFTFTNASMATRDETPSRLVAVQLAKYKTWGMELYADNRDRLRECCHHCPLARHDFSDTRVCVQRYSDFTMLDEIYQRNRLPPRTLRDLYMEVEPTQQFRVVSNSEYEMVPANLVLLPSKTSSTHRSLIYRTTYTGRAALQALRYMPTLLNARREQCVRRAALAHGRIRRAVTMFHASSGQFPDHKSGASGNSTVAKDTSTDQLVDDVAEDAAEDGTTDLKEGNAQDVDDDARSNASGHSAHSLALRNAEVVDTDTKDKPAKVKAKLVQAKLQK</sequence>
<protein>
    <submittedName>
        <fullName evidence="2">Uncharacterized protein</fullName>
    </submittedName>
</protein>
<dbReference type="eggNOG" id="ENOG502RCQ3">
    <property type="taxonomic scope" value="Eukaryota"/>
</dbReference>
<proteinExistence type="predicted"/>
<feature type="region of interest" description="Disordered" evidence="1">
    <location>
        <begin position="1663"/>
        <end position="1758"/>
    </location>
</feature>